<evidence type="ECO:0000313" key="1">
    <source>
        <dbReference type="EMBL" id="SVA99173.1"/>
    </source>
</evidence>
<proteinExistence type="predicted"/>
<organism evidence="1">
    <name type="scientific">marine metagenome</name>
    <dbReference type="NCBI Taxonomy" id="408172"/>
    <lineage>
        <taxon>unclassified sequences</taxon>
        <taxon>metagenomes</taxon>
        <taxon>ecological metagenomes</taxon>
    </lineage>
</organism>
<dbReference type="AlphaFoldDB" id="A0A382ADX7"/>
<reference evidence="1" key="1">
    <citation type="submission" date="2018-05" db="EMBL/GenBank/DDBJ databases">
        <authorList>
            <person name="Lanie J.A."/>
            <person name="Ng W.-L."/>
            <person name="Kazmierczak K.M."/>
            <person name="Andrzejewski T.M."/>
            <person name="Davidsen T.M."/>
            <person name="Wayne K.J."/>
            <person name="Tettelin H."/>
            <person name="Glass J.I."/>
            <person name="Rusch D."/>
            <person name="Podicherti R."/>
            <person name="Tsui H.-C.T."/>
            <person name="Winkler M.E."/>
        </authorList>
    </citation>
    <scope>NUCLEOTIDE SEQUENCE</scope>
</reference>
<name>A0A382ADX7_9ZZZZ</name>
<accession>A0A382ADX7</accession>
<dbReference type="EMBL" id="UINC01024797">
    <property type="protein sequence ID" value="SVA99173.1"/>
    <property type="molecule type" value="Genomic_DNA"/>
</dbReference>
<sequence>MGRAVSRRIEKVLAYCKEWLLAQGKYGKMAWAAVAALVAVITDGCESP</sequence>
<gene>
    <name evidence="1" type="ORF">METZ01_LOCUS152027</name>
</gene>
<protein>
    <submittedName>
        <fullName evidence="1">Uncharacterized protein</fullName>
    </submittedName>
</protein>